<dbReference type="GO" id="GO:0042073">
    <property type="term" value="P:intraciliary transport"/>
    <property type="evidence" value="ECO:0007669"/>
    <property type="project" value="TreeGrafter"/>
</dbReference>
<dbReference type="Pfam" id="PF10498">
    <property type="entry name" value="IFT57"/>
    <property type="match status" value="1"/>
</dbReference>
<keyword evidence="6" id="KW-1185">Reference proteome</keyword>
<dbReference type="GeneID" id="108738516"/>
<name>A0A1W4X566_AGRPL</name>
<evidence type="ECO:0000256" key="2">
    <source>
        <dbReference type="ARBA" id="ARBA00009415"/>
    </source>
</evidence>
<dbReference type="RefSeq" id="XP_018327475.2">
    <property type="nucleotide sequence ID" value="XM_018471973.2"/>
</dbReference>
<organism evidence="6 7">
    <name type="scientific">Agrilus planipennis</name>
    <name type="common">Emerald ash borer</name>
    <name type="synonym">Agrilus marcopoli</name>
    <dbReference type="NCBI Taxonomy" id="224129"/>
    <lineage>
        <taxon>Eukaryota</taxon>
        <taxon>Metazoa</taxon>
        <taxon>Ecdysozoa</taxon>
        <taxon>Arthropoda</taxon>
        <taxon>Hexapoda</taxon>
        <taxon>Insecta</taxon>
        <taxon>Pterygota</taxon>
        <taxon>Neoptera</taxon>
        <taxon>Endopterygota</taxon>
        <taxon>Coleoptera</taxon>
        <taxon>Polyphaga</taxon>
        <taxon>Elateriformia</taxon>
        <taxon>Buprestoidea</taxon>
        <taxon>Buprestidae</taxon>
        <taxon>Agrilinae</taxon>
        <taxon>Agrilus</taxon>
    </lineage>
</organism>
<keyword evidence="4" id="KW-0966">Cell projection</keyword>
<dbReference type="AlphaFoldDB" id="A0A1W4X566"/>
<keyword evidence="3" id="KW-0969">Cilium</keyword>
<reference evidence="7" key="1">
    <citation type="submission" date="2025-08" db="UniProtKB">
        <authorList>
            <consortium name="RefSeq"/>
        </authorList>
    </citation>
    <scope>IDENTIFICATION</scope>
    <source>
        <tissue evidence="7">Entire body</tissue>
    </source>
</reference>
<feature type="coiled-coil region" evidence="5">
    <location>
        <begin position="295"/>
        <end position="339"/>
    </location>
</feature>
<evidence type="ECO:0000256" key="3">
    <source>
        <dbReference type="ARBA" id="ARBA00023069"/>
    </source>
</evidence>
<comment type="similarity">
    <text evidence="2">Belongs to the IFT57 family.</text>
</comment>
<dbReference type="GO" id="GO:1905515">
    <property type="term" value="P:non-motile cilium assembly"/>
    <property type="evidence" value="ECO:0007669"/>
    <property type="project" value="TreeGrafter"/>
</dbReference>
<keyword evidence="5" id="KW-0175">Coiled coil</keyword>
<dbReference type="GO" id="GO:0005794">
    <property type="term" value="C:Golgi apparatus"/>
    <property type="evidence" value="ECO:0007669"/>
    <property type="project" value="TreeGrafter"/>
</dbReference>
<dbReference type="GO" id="GO:0005815">
    <property type="term" value="C:microtubule organizing center"/>
    <property type="evidence" value="ECO:0007669"/>
    <property type="project" value="TreeGrafter"/>
</dbReference>
<dbReference type="PANTHER" id="PTHR16011:SF0">
    <property type="entry name" value="INTRAFLAGELLAR TRANSPORT PROTEIN 57 HOMOLOG"/>
    <property type="match status" value="1"/>
</dbReference>
<dbReference type="CTD" id="55081"/>
<dbReference type="Proteomes" id="UP000192223">
    <property type="component" value="Unplaced"/>
</dbReference>
<comment type="subcellular location">
    <subcellularLocation>
        <location evidence="1">Cell projection</location>
        <location evidence="1">Cilium</location>
    </subcellularLocation>
</comment>
<dbReference type="OrthoDB" id="423881at2759"/>
<evidence type="ECO:0000313" key="6">
    <source>
        <dbReference type="Proteomes" id="UP000192223"/>
    </source>
</evidence>
<proteinExistence type="inferred from homology"/>
<evidence type="ECO:0000256" key="5">
    <source>
        <dbReference type="SAM" id="Coils"/>
    </source>
</evidence>
<evidence type="ECO:0000313" key="7">
    <source>
        <dbReference type="RefSeq" id="XP_018327475.2"/>
    </source>
</evidence>
<gene>
    <name evidence="7" type="primary">LOC108738516</name>
</gene>
<sequence>MYNNKLEITSDKDTDEVPFSGYHEMEILFEKLKSLNYYSEFIIPFKVKPINSYYFMIPTNSGEHFCLFCQLATWLIRKSSKHFDEPHDFEDPNNTISRILIVVREDGTTIDFPPNKLKSGTGRHVVFILNKLCDMALRNNEIKLVTPTIVEKDTDEELKNQNVSIDNESEVILDQIEDDMLREHFDYSDDDEINAYDLTKTKVGLEGKNVDSHINEELWQKELERVVPSLRVTLKNNVYDWRTRLNFMQDNYGAIKQNVSTAKTQISKIYKRLTYNLEKIKNREKYLNKEFELPLKNYMDRLHNLSKVKEEYNELGSGLNEKMRNLALLSQTLENYKQKAEVRGSFVTDGTPLVNIKKGISKMKSDIVTIDVRIGVLQCFLFNTDLNEKSRLEKVDIVN</sequence>
<protein>
    <submittedName>
        <fullName evidence="7">Intraflagellar transport protein 57 homolog</fullName>
    </submittedName>
</protein>
<accession>A0A1W4X566</accession>
<dbReference type="KEGG" id="apln:108738516"/>
<dbReference type="GO" id="GO:0030992">
    <property type="term" value="C:intraciliary transport particle B"/>
    <property type="evidence" value="ECO:0007669"/>
    <property type="project" value="TreeGrafter"/>
</dbReference>
<dbReference type="GO" id="GO:0005929">
    <property type="term" value="C:cilium"/>
    <property type="evidence" value="ECO:0007669"/>
    <property type="project" value="UniProtKB-SubCell"/>
</dbReference>
<dbReference type="FunCoup" id="A0A1W4X566">
    <property type="interactions" value="146"/>
</dbReference>
<dbReference type="PANTHER" id="PTHR16011">
    <property type="entry name" value="IFT57/HIPPI"/>
    <property type="match status" value="1"/>
</dbReference>
<dbReference type="InterPro" id="IPR019530">
    <property type="entry name" value="Intra-flagellar_transport_57"/>
</dbReference>
<dbReference type="STRING" id="224129.A0A1W4X566"/>
<evidence type="ECO:0000256" key="1">
    <source>
        <dbReference type="ARBA" id="ARBA00004138"/>
    </source>
</evidence>
<evidence type="ECO:0000256" key="4">
    <source>
        <dbReference type="ARBA" id="ARBA00023273"/>
    </source>
</evidence>
<dbReference type="InParanoid" id="A0A1W4X566"/>